<evidence type="ECO:0000256" key="1">
    <source>
        <dbReference type="SAM" id="Phobius"/>
    </source>
</evidence>
<keyword evidence="1" id="KW-1133">Transmembrane helix</keyword>
<feature type="domain" description="DUF2470" evidence="2">
    <location>
        <begin position="11"/>
        <end position="85"/>
    </location>
</feature>
<evidence type="ECO:0000313" key="4">
    <source>
        <dbReference type="Proteomes" id="UP000054485"/>
    </source>
</evidence>
<dbReference type="Pfam" id="PF14934">
    <property type="entry name" value="TMEM254"/>
    <property type="match status" value="1"/>
</dbReference>
<organism evidence="3 4">
    <name type="scientific">Suillus luteus UH-Slu-Lm8-n1</name>
    <dbReference type="NCBI Taxonomy" id="930992"/>
    <lineage>
        <taxon>Eukaryota</taxon>
        <taxon>Fungi</taxon>
        <taxon>Dikarya</taxon>
        <taxon>Basidiomycota</taxon>
        <taxon>Agaricomycotina</taxon>
        <taxon>Agaricomycetes</taxon>
        <taxon>Agaricomycetidae</taxon>
        <taxon>Boletales</taxon>
        <taxon>Suillineae</taxon>
        <taxon>Suillaceae</taxon>
        <taxon>Suillus</taxon>
    </lineage>
</organism>
<feature type="transmembrane region" description="Helical" evidence="1">
    <location>
        <begin position="106"/>
        <end position="124"/>
    </location>
</feature>
<evidence type="ECO:0000259" key="2">
    <source>
        <dbReference type="Pfam" id="PF10615"/>
    </source>
</evidence>
<dbReference type="Gene3D" id="3.20.180.10">
    <property type="entry name" value="PNP-oxidase-like"/>
    <property type="match status" value="1"/>
</dbReference>
<dbReference type="HOGENOM" id="CLU_104759_0_0_1"/>
<dbReference type="Pfam" id="PF10615">
    <property type="entry name" value="DUF2470"/>
    <property type="match status" value="1"/>
</dbReference>
<accession>A0A0C9ZWQ3</accession>
<name>A0A0C9ZWQ3_9AGAM</name>
<dbReference type="InParanoid" id="A0A0C9ZWQ3"/>
<keyword evidence="1" id="KW-0472">Membrane</keyword>
<dbReference type="InterPro" id="IPR019595">
    <property type="entry name" value="DUF2470"/>
</dbReference>
<reference evidence="3 4" key="1">
    <citation type="submission" date="2014-04" db="EMBL/GenBank/DDBJ databases">
        <authorList>
            <consortium name="DOE Joint Genome Institute"/>
            <person name="Kuo A."/>
            <person name="Ruytinx J."/>
            <person name="Rineau F."/>
            <person name="Colpaert J."/>
            <person name="Kohler A."/>
            <person name="Nagy L.G."/>
            <person name="Floudas D."/>
            <person name="Copeland A."/>
            <person name="Barry K.W."/>
            <person name="Cichocki N."/>
            <person name="Veneault-Fourrey C."/>
            <person name="LaButti K."/>
            <person name="Lindquist E.A."/>
            <person name="Lipzen A."/>
            <person name="Lundell T."/>
            <person name="Morin E."/>
            <person name="Murat C."/>
            <person name="Sun H."/>
            <person name="Tunlid A."/>
            <person name="Henrissat B."/>
            <person name="Grigoriev I.V."/>
            <person name="Hibbett D.S."/>
            <person name="Martin F."/>
            <person name="Nordberg H.P."/>
            <person name="Cantor M.N."/>
            <person name="Hua S.X."/>
        </authorList>
    </citation>
    <scope>NUCLEOTIDE SEQUENCE [LARGE SCALE GENOMIC DNA]</scope>
    <source>
        <strain evidence="3 4">UH-Slu-Lm8-n1</strain>
    </source>
</reference>
<dbReference type="EMBL" id="KN835244">
    <property type="protein sequence ID" value="KIK42235.1"/>
    <property type="molecule type" value="Genomic_DNA"/>
</dbReference>
<reference evidence="4" key="2">
    <citation type="submission" date="2015-01" db="EMBL/GenBank/DDBJ databases">
        <title>Evolutionary Origins and Diversification of the Mycorrhizal Mutualists.</title>
        <authorList>
            <consortium name="DOE Joint Genome Institute"/>
            <consortium name="Mycorrhizal Genomics Consortium"/>
            <person name="Kohler A."/>
            <person name="Kuo A."/>
            <person name="Nagy L.G."/>
            <person name="Floudas D."/>
            <person name="Copeland A."/>
            <person name="Barry K.W."/>
            <person name="Cichocki N."/>
            <person name="Veneault-Fourrey C."/>
            <person name="LaButti K."/>
            <person name="Lindquist E.A."/>
            <person name="Lipzen A."/>
            <person name="Lundell T."/>
            <person name="Morin E."/>
            <person name="Murat C."/>
            <person name="Riley R."/>
            <person name="Ohm R."/>
            <person name="Sun H."/>
            <person name="Tunlid A."/>
            <person name="Henrissat B."/>
            <person name="Grigoriev I.V."/>
            <person name="Hibbett D.S."/>
            <person name="Martin F."/>
        </authorList>
    </citation>
    <scope>NUCLEOTIDE SEQUENCE [LARGE SCALE GENOMIC DNA]</scope>
    <source>
        <strain evidence="4">UH-Slu-Lm8-n1</strain>
    </source>
</reference>
<proteinExistence type="predicted"/>
<dbReference type="OrthoDB" id="5553410at2759"/>
<dbReference type="Proteomes" id="UP000054485">
    <property type="component" value="Unassembled WGS sequence"/>
</dbReference>
<protein>
    <recommendedName>
        <fullName evidence="2">DUF2470 domain-containing protein</fullName>
    </recommendedName>
</protein>
<keyword evidence="4" id="KW-1185">Reference proteome</keyword>
<feature type="transmembrane region" description="Helical" evidence="1">
    <location>
        <begin position="194"/>
        <end position="211"/>
    </location>
</feature>
<evidence type="ECO:0000313" key="3">
    <source>
        <dbReference type="EMBL" id="KIK42235.1"/>
    </source>
</evidence>
<dbReference type="AlphaFoldDB" id="A0A0C9ZWQ3"/>
<dbReference type="InterPro" id="IPR028110">
    <property type="entry name" value="TMEM254"/>
</dbReference>
<dbReference type="PANTHER" id="PTHR37783:SF1">
    <property type="entry name" value="MEMBRANE PROTEIN, PUTATIVE (AFU_ORTHOLOGUE AFUA_1G04315)-RELATED"/>
    <property type="match status" value="1"/>
</dbReference>
<keyword evidence="1" id="KW-0812">Transmembrane</keyword>
<dbReference type="InterPro" id="IPR037119">
    <property type="entry name" value="Haem_oxidase_HugZ-like_sf"/>
</dbReference>
<sequence length="227" mass="25238">MSDPVASKSGFLCMYMKNHPDTLVAYVKYFGKVEGNVLTAEMSSIDSKGMTLVYKLKSGQSDSIRVSFDPPLSGYEEVKPRLLSMKAEAQEGLGMLKAPQITTFRIPRMTAFTAIMVFSFFYFLSPPPLGTTFLSVPVTYVDTFFSPAHAFRSATGLGLSFQTACAISVIIHGPETLYTWSLCKQYVKGTKVTAAYLGCTMIFGFPMWTDLKRRVQQKRIESVMKAE</sequence>
<gene>
    <name evidence="3" type="ORF">CY34DRAFT_805138</name>
</gene>
<dbReference type="PANTHER" id="PTHR37783">
    <property type="entry name" value="MEMBRANE PROTEIN, PUTATIVE (AFU_ORTHOLOGUE AFUA_1G04315)-RELATED"/>
    <property type="match status" value="1"/>
</dbReference>